<sequence>MRLWKISSFVAFIAYAGVSIVFLFPILRHPFSTLFDPYDGLFITWTMDWVIRAFTTVPTLLFHAPIFSPYRYALTFSDPMFTGALLALPFVLLTHQPIIASTINLFLATMFTAWFSFLFLNIHLGDAKAAFLGGLYAGFSVTHLHYLGHLHTYMVQFIPLGMYAWMRFAREEKLRWLILLAVCFFAQVINSPFTGYVFIGVLSIFLFEKKSRSMMKKYWKKIGVIAFVTLGITALIYLPYIYSAKLYNSYRTIRDAAHFSLSIDELFDKQRISMLAVVIFLWSAHIFIGKKRWKDSFLCGTIIVACAGMVLALGPALKFQTKTVKIPFPISFPIPLPYAVLYEIAPGFRAFRTPSRWLVLTHFSLAILLAYMTHGMSRRRWIMLAVVLSATFYLESQQLRHTGRFSPTPPPVYTWLQQMRYTSVAHVPTYLYTMGSFGQKEVERMVYSLDGVP</sequence>
<feature type="transmembrane region" description="Helical" evidence="1">
    <location>
        <begin position="105"/>
        <end position="122"/>
    </location>
</feature>
<evidence type="ECO:0000256" key="1">
    <source>
        <dbReference type="SAM" id="Phobius"/>
    </source>
</evidence>
<reference evidence="2 3" key="1">
    <citation type="journal article" date="2015" name="Nature">
        <title>rRNA introns, odd ribosomes, and small enigmatic genomes across a large radiation of phyla.</title>
        <authorList>
            <person name="Brown C.T."/>
            <person name="Hug L.A."/>
            <person name="Thomas B.C."/>
            <person name="Sharon I."/>
            <person name="Castelle C.J."/>
            <person name="Singh A."/>
            <person name="Wilkins M.J."/>
            <person name="Williams K.H."/>
            <person name="Banfield J.F."/>
        </authorList>
    </citation>
    <scope>NUCLEOTIDE SEQUENCE [LARGE SCALE GENOMIC DNA]</scope>
</reference>
<keyword evidence="1" id="KW-0472">Membrane</keyword>
<keyword evidence="1" id="KW-1133">Transmembrane helix</keyword>
<comment type="caution">
    <text evidence="2">The sequence shown here is derived from an EMBL/GenBank/DDBJ whole genome shotgun (WGS) entry which is preliminary data.</text>
</comment>
<dbReference type="AlphaFoldDB" id="A0A0G1TVL9"/>
<gene>
    <name evidence="2" type="ORF">UY16_C0067G0006</name>
</gene>
<feature type="transmembrane region" description="Helical" evidence="1">
    <location>
        <begin position="129"/>
        <end position="147"/>
    </location>
</feature>
<keyword evidence="1" id="KW-0812">Transmembrane</keyword>
<dbReference type="EMBL" id="LCOY01000067">
    <property type="protein sequence ID" value="KKU85876.1"/>
    <property type="molecule type" value="Genomic_DNA"/>
</dbReference>
<feature type="non-terminal residue" evidence="2">
    <location>
        <position position="453"/>
    </location>
</feature>
<proteinExistence type="predicted"/>
<evidence type="ECO:0000313" key="3">
    <source>
        <dbReference type="Proteomes" id="UP000034739"/>
    </source>
</evidence>
<accession>A0A0G1TVL9</accession>
<protein>
    <recommendedName>
        <fullName evidence="4">Glycosyltransferase RgtA/B/C/D-like domain-containing protein</fullName>
    </recommendedName>
</protein>
<feature type="transmembrane region" description="Helical" evidence="1">
    <location>
        <begin position="9"/>
        <end position="29"/>
    </location>
</feature>
<feature type="transmembrane region" description="Helical" evidence="1">
    <location>
        <begin position="218"/>
        <end position="242"/>
    </location>
</feature>
<evidence type="ECO:0000313" key="2">
    <source>
        <dbReference type="EMBL" id="KKU85876.1"/>
    </source>
</evidence>
<feature type="transmembrane region" description="Helical" evidence="1">
    <location>
        <begin position="176"/>
        <end position="206"/>
    </location>
</feature>
<feature type="transmembrane region" description="Helical" evidence="1">
    <location>
        <begin position="80"/>
        <end position="99"/>
    </location>
</feature>
<feature type="transmembrane region" description="Helical" evidence="1">
    <location>
        <begin position="326"/>
        <end position="345"/>
    </location>
</feature>
<feature type="transmembrane region" description="Helical" evidence="1">
    <location>
        <begin position="296"/>
        <end position="314"/>
    </location>
</feature>
<feature type="transmembrane region" description="Helical" evidence="1">
    <location>
        <begin position="49"/>
        <end position="68"/>
    </location>
</feature>
<evidence type="ECO:0008006" key="4">
    <source>
        <dbReference type="Google" id="ProtNLM"/>
    </source>
</evidence>
<feature type="transmembrane region" description="Helical" evidence="1">
    <location>
        <begin position="357"/>
        <end position="374"/>
    </location>
</feature>
<name>A0A0G1TVL9_9BACT</name>
<feature type="transmembrane region" description="Helical" evidence="1">
    <location>
        <begin position="272"/>
        <end position="289"/>
    </location>
</feature>
<organism evidence="2 3">
    <name type="scientific">Candidatus Gottesmanbacteria bacterium GW2011_GWA2_47_9</name>
    <dbReference type="NCBI Taxonomy" id="1618445"/>
    <lineage>
        <taxon>Bacteria</taxon>
        <taxon>Candidatus Gottesmaniibacteriota</taxon>
    </lineage>
</organism>
<dbReference type="Proteomes" id="UP000034739">
    <property type="component" value="Unassembled WGS sequence"/>
</dbReference>